<sequence length="122" mass="14115">MDFHSKEEHLSSTIHIVSERKQEGYKPKSFYKLTSEHIGYRILKNNMGWNEDGGLGKDEQGRSTPIKVSIKQDKLGIGNKVQKSSTQTVSSPTTPKLSKRQKLYLKHTLKKREERIKEIVYK</sequence>
<dbReference type="InParanoid" id="A0A151ZG23"/>
<evidence type="ECO:0000313" key="4">
    <source>
        <dbReference type="Proteomes" id="UP000076078"/>
    </source>
</evidence>
<dbReference type="SMART" id="SM00443">
    <property type="entry name" value="G_patch"/>
    <property type="match status" value="1"/>
</dbReference>
<feature type="region of interest" description="Disordered" evidence="1">
    <location>
        <begin position="77"/>
        <end position="99"/>
    </location>
</feature>
<evidence type="ECO:0000313" key="3">
    <source>
        <dbReference type="EMBL" id="KYQ92921.1"/>
    </source>
</evidence>
<dbReference type="PANTHER" id="PTHR20923">
    <property type="entry name" value="BAT4 PROTEIN-RELATED"/>
    <property type="match status" value="1"/>
</dbReference>
<accession>A0A151ZG23</accession>
<feature type="compositionally biased region" description="Low complexity" evidence="1">
    <location>
        <begin position="80"/>
        <end position="95"/>
    </location>
</feature>
<feature type="domain" description="G-patch" evidence="2">
    <location>
        <begin position="46"/>
        <end position="82"/>
    </location>
</feature>
<dbReference type="Pfam" id="PF01585">
    <property type="entry name" value="G-patch"/>
    <property type="match status" value="1"/>
</dbReference>
<organism evidence="3 4">
    <name type="scientific">Tieghemostelium lacteum</name>
    <name type="common">Slime mold</name>
    <name type="synonym">Dictyostelium lacteum</name>
    <dbReference type="NCBI Taxonomy" id="361077"/>
    <lineage>
        <taxon>Eukaryota</taxon>
        <taxon>Amoebozoa</taxon>
        <taxon>Evosea</taxon>
        <taxon>Eumycetozoa</taxon>
        <taxon>Dictyostelia</taxon>
        <taxon>Dictyosteliales</taxon>
        <taxon>Raperosteliaceae</taxon>
        <taxon>Tieghemostelium</taxon>
    </lineage>
</organism>
<proteinExistence type="predicted"/>
<dbReference type="EMBL" id="LODT01000028">
    <property type="protein sequence ID" value="KYQ92921.1"/>
    <property type="molecule type" value="Genomic_DNA"/>
</dbReference>
<protein>
    <recommendedName>
        <fullName evidence="2">G-patch domain-containing protein</fullName>
    </recommendedName>
</protein>
<gene>
    <name evidence="3" type="ORF">DLAC_05515</name>
</gene>
<dbReference type="InterPro" id="IPR000467">
    <property type="entry name" value="G_patch_dom"/>
</dbReference>
<dbReference type="PANTHER" id="PTHR20923:SF1">
    <property type="entry name" value="G PATCH DOMAIN AND ANKYRIN REPEAT-CONTAINING PROTEIN 1"/>
    <property type="match status" value="1"/>
</dbReference>
<dbReference type="InterPro" id="IPR039146">
    <property type="entry name" value="GPANK1"/>
</dbReference>
<keyword evidence="4" id="KW-1185">Reference proteome</keyword>
<dbReference type="AlphaFoldDB" id="A0A151ZG23"/>
<dbReference type="OrthoDB" id="20707at2759"/>
<dbReference type="PROSITE" id="PS50174">
    <property type="entry name" value="G_PATCH"/>
    <property type="match status" value="1"/>
</dbReference>
<dbReference type="GO" id="GO:0003676">
    <property type="term" value="F:nucleic acid binding"/>
    <property type="evidence" value="ECO:0007669"/>
    <property type="project" value="InterPro"/>
</dbReference>
<comment type="caution">
    <text evidence="3">The sequence shown here is derived from an EMBL/GenBank/DDBJ whole genome shotgun (WGS) entry which is preliminary data.</text>
</comment>
<name>A0A151ZG23_TIELA</name>
<dbReference type="Proteomes" id="UP000076078">
    <property type="component" value="Unassembled WGS sequence"/>
</dbReference>
<reference evidence="3 4" key="1">
    <citation type="submission" date="2015-12" db="EMBL/GenBank/DDBJ databases">
        <title>Dictyostelia acquired genes for synthesis and detection of signals that induce cell-type specialization by lateral gene transfer from prokaryotes.</title>
        <authorList>
            <person name="Gloeckner G."/>
            <person name="Schaap P."/>
        </authorList>
    </citation>
    <scope>NUCLEOTIDE SEQUENCE [LARGE SCALE GENOMIC DNA]</scope>
    <source>
        <strain evidence="3 4">TK</strain>
    </source>
</reference>
<evidence type="ECO:0000256" key="1">
    <source>
        <dbReference type="SAM" id="MobiDB-lite"/>
    </source>
</evidence>
<evidence type="ECO:0000259" key="2">
    <source>
        <dbReference type="PROSITE" id="PS50174"/>
    </source>
</evidence>